<evidence type="ECO:0008006" key="3">
    <source>
        <dbReference type="Google" id="ProtNLM"/>
    </source>
</evidence>
<dbReference type="Gramene" id="TuG1812G0600001024.01.T04">
    <property type="protein sequence ID" value="TuG1812G0600001024.01.T04.cds425400"/>
    <property type="gene ID" value="TuG1812G0600001024.01"/>
</dbReference>
<dbReference type="EnsemblPlants" id="TuG1812G0600001024.01.T04">
    <property type="protein sequence ID" value="TuG1812G0600001024.01.T04.cds425400"/>
    <property type="gene ID" value="TuG1812G0600001024.01"/>
</dbReference>
<reference evidence="1" key="2">
    <citation type="submission" date="2018-03" db="EMBL/GenBank/DDBJ databases">
        <title>The Triticum urartu genome reveals the dynamic nature of wheat genome evolution.</title>
        <authorList>
            <person name="Ling H."/>
            <person name="Ma B."/>
            <person name="Shi X."/>
            <person name="Liu H."/>
            <person name="Dong L."/>
            <person name="Sun H."/>
            <person name="Cao Y."/>
            <person name="Gao Q."/>
            <person name="Zheng S."/>
            <person name="Li Y."/>
            <person name="Yu Y."/>
            <person name="Du H."/>
            <person name="Qi M."/>
            <person name="Li Y."/>
            <person name="Yu H."/>
            <person name="Cui Y."/>
            <person name="Wang N."/>
            <person name="Chen C."/>
            <person name="Wu H."/>
            <person name="Zhao Y."/>
            <person name="Zhang J."/>
            <person name="Li Y."/>
            <person name="Zhou W."/>
            <person name="Zhang B."/>
            <person name="Hu W."/>
            <person name="Eijk M."/>
            <person name="Tang J."/>
            <person name="Witsenboer H."/>
            <person name="Zhao S."/>
            <person name="Li Z."/>
            <person name="Zhang A."/>
            <person name="Wang D."/>
            <person name="Liang C."/>
        </authorList>
    </citation>
    <scope>NUCLEOTIDE SEQUENCE [LARGE SCALE GENOMIC DNA]</scope>
    <source>
        <strain evidence="1">cv. G1812</strain>
    </source>
</reference>
<accession>A0A8R7URQ5</accession>
<protein>
    <recommendedName>
        <fullName evidence="3">PDZ domain-containing protein</fullName>
    </recommendedName>
</protein>
<organism evidence="1 2">
    <name type="scientific">Triticum urartu</name>
    <name type="common">Red wild einkorn</name>
    <name type="synonym">Crithodium urartu</name>
    <dbReference type="NCBI Taxonomy" id="4572"/>
    <lineage>
        <taxon>Eukaryota</taxon>
        <taxon>Viridiplantae</taxon>
        <taxon>Streptophyta</taxon>
        <taxon>Embryophyta</taxon>
        <taxon>Tracheophyta</taxon>
        <taxon>Spermatophyta</taxon>
        <taxon>Magnoliopsida</taxon>
        <taxon>Liliopsida</taxon>
        <taxon>Poales</taxon>
        <taxon>Poaceae</taxon>
        <taxon>BOP clade</taxon>
        <taxon>Pooideae</taxon>
        <taxon>Triticodae</taxon>
        <taxon>Triticeae</taxon>
        <taxon>Triticinae</taxon>
        <taxon>Triticum</taxon>
    </lineage>
</organism>
<dbReference type="AlphaFoldDB" id="A0A8R7URQ5"/>
<proteinExistence type="predicted"/>
<evidence type="ECO:0000313" key="1">
    <source>
        <dbReference type="EnsemblPlants" id="TuG1812G0600001024.01.T04.cds425400"/>
    </source>
</evidence>
<keyword evidence="2" id="KW-1185">Reference proteome</keyword>
<evidence type="ECO:0000313" key="2">
    <source>
        <dbReference type="Proteomes" id="UP000015106"/>
    </source>
</evidence>
<sequence length="36" mass="3980">KKYNLSISYGNCVILLLQVPDGPADKHLEPGDVLIR</sequence>
<reference evidence="1" key="3">
    <citation type="submission" date="2022-06" db="UniProtKB">
        <authorList>
            <consortium name="EnsemblPlants"/>
        </authorList>
    </citation>
    <scope>IDENTIFICATION</scope>
</reference>
<reference evidence="2" key="1">
    <citation type="journal article" date="2013" name="Nature">
        <title>Draft genome of the wheat A-genome progenitor Triticum urartu.</title>
        <authorList>
            <person name="Ling H.Q."/>
            <person name="Zhao S."/>
            <person name="Liu D."/>
            <person name="Wang J."/>
            <person name="Sun H."/>
            <person name="Zhang C."/>
            <person name="Fan H."/>
            <person name="Li D."/>
            <person name="Dong L."/>
            <person name="Tao Y."/>
            <person name="Gao C."/>
            <person name="Wu H."/>
            <person name="Li Y."/>
            <person name="Cui Y."/>
            <person name="Guo X."/>
            <person name="Zheng S."/>
            <person name="Wang B."/>
            <person name="Yu K."/>
            <person name="Liang Q."/>
            <person name="Yang W."/>
            <person name="Lou X."/>
            <person name="Chen J."/>
            <person name="Feng M."/>
            <person name="Jian J."/>
            <person name="Zhang X."/>
            <person name="Luo G."/>
            <person name="Jiang Y."/>
            <person name="Liu J."/>
            <person name="Wang Z."/>
            <person name="Sha Y."/>
            <person name="Zhang B."/>
            <person name="Wu H."/>
            <person name="Tang D."/>
            <person name="Shen Q."/>
            <person name="Xue P."/>
            <person name="Zou S."/>
            <person name="Wang X."/>
            <person name="Liu X."/>
            <person name="Wang F."/>
            <person name="Yang Y."/>
            <person name="An X."/>
            <person name="Dong Z."/>
            <person name="Zhang K."/>
            <person name="Zhang X."/>
            <person name="Luo M.C."/>
            <person name="Dvorak J."/>
            <person name="Tong Y."/>
            <person name="Wang J."/>
            <person name="Yang H."/>
            <person name="Li Z."/>
            <person name="Wang D."/>
            <person name="Zhang A."/>
            <person name="Wang J."/>
        </authorList>
    </citation>
    <scope>NUCLEOTIDE SEQUENCE</scope>
    <source>
        <strain evidence="2">cv. G1812</strain>
    </source>
</reference>
<name>A0A8R7URQ5_TRIUA</name>
<dbReference type="Proteomes" id="UP000015106">
    <property type="component" value="Chromosome 6"/>
</dbReference>